<organism evidence="1 4">
    <name type="scientific">Plasmodium yoelii</name>
    <dbReference type="NCBI Taxonomy" id="5861"/>
    <lineage>
        <taxon>Eukaryota</taxon>
        <taxon>Sar</taxon>
        <taxon>Alveolata</taxon>
        <taxon>Apicomplexa</taxon>
        <taxon>Aconoidasida</taxon>
        <taxon>Haemosporida</taxon>
        <taxon>Plasmodiidae</taxon>
        <taxon>Plasmodium</taxon>
        <taxon>Plasmodium (Vinckeia)</taxon>
    </lineage>
</organism>
<dbReference type="Proteomes" id="UP000072874">
    <property type="component" value="Chromosome 5"/>
</dbReference>
<dbReference type="Proteomes" id="UP000072904">
    <property type="component" value="Chromosome 5"/>
</dbReference>
<reference evidence="1" key="3">
    <citation type="submission" date="2014-05" db="EMBL/GenBank/DDBJ databases">
        <authorList>
            <person name="Aslett A.Martin."/>
            <person name="De Silva Nishadi"/>
        </authorList>
    </citation>
    <scope>NUCLEOTIDE SEQUENCE</scope>
    <source>
        <strain evidence="1">YM</strain>
    </source>
</reference>
<dbReference type="OrthoDB" id="372750at2759"/>
<dbReference type="GeneID" id="3790743"/>
<evidence type="ECO:0000313" key="2">
    <source>
        <dbReference type="EMBL" id="VTZ74076.1"/>
    </source>
</evidence>
<reference evidence="2" key="4">
    <citation type="submission" date="2019-05" db="EMBL/GenBank/DDBJ databases">
        <authorList>
            <consortium name="Pathogen Informatics"/>
        </authorList>
    </citation>
    <scope>NUCLEOTIDE SEQUENCE</scope>
    <source>
        <strain evidence="2">17X</strain>
    </source>
</reference>
<proteinExistence type="predicted"/>
<name>A0A078K1Q8_PLAYE</name>
<dbReference type="VEuPathDB" id="PlasmoDB:Py17XNL_000504395"/>
<sequence length="193" mass="22890">MSINMKLVLETTKKYNENLIKCIRKNIIIESILFKKDGFKDKLNEIELKLICKLIMVKYPNIMYPTPKHYFLLKKYNLQHINKSFSKEDVFSMLFKSVKPILYKDILNCLQHENCNNKIESECKETVLAYSDEDILKIYKKFIKSILTPIGAKNIELVFTEMYNFTDLSHYFSCMNKLPPKSTIVDDYIKLFI</sequence>
<reference evidence="2" key="2">
    <citation type="submission" date="2014-05" db="EMBL/GenBank/DDBJ databases">
        <authorList>
            <person name="Aslett M.A."/>
            <person name="De Silva N."/>
        </authorList>
    </citation>
    <scope>NUCLEOTIDE SEQUENCE</scope>
    <source>
        <strain evidence="2">17X</strain>
    </source>
</reference>
<accession>A0A078K1Q8</accession>
<dbReference type="OMA" id="LICKLIM"/>
<evidence type="ECO:0000313" key="4">
    <source>
        <dbReference type="Proteomes" id="UP000072904"/>
    </source>
</evidence>
<evidence type="ECO:0000313" key="1">
    <source>
        <dbReference type="EMBL" id="CDU16626.1"/>
    </source>
</evidence>
<protein>
    <submittedName>
        <fullName evidence="1">Uncharacterized protein</fullName>
    </submittedName>
</protein>
<dbReference type="VEuPathDB" id="PlasmoDB:PY05007"/>
<reference evidence="3 4" key="1">
    <citation type="journal article" date="2014" name="BMC Biol.">
        <title>A comprehensive evaluation of rodent malaria parasite genomes and gene expression.</title>
        <authorList>
            <person name="Otto T.D."/>
            <person name="Bohme U."/>
            <person name="Jackson A.P."/>
            <person name="Hunt M."/>
            <person name="Franke-Fayard B."/>
            <person name="Hoeijmakers W.A."/>
            <person name="Religa A.A."/>
            <person name="Robertson L."/>
            <person name="Sanders M."/>
            <person name="Ogun S.A."/>
            <person name="Cunningham D."/>
            <person name="Erhart A."/>
            <person name="Billker O."/>
            <person name="Khan S.M."/>
            <person name="Stunnenberg H.G."/>
            <person name="Langhorne J."/>
            <person name="Holder A.A."/>
            <person name="Waters A.P."/>
            <person name="Newbold C.I."/>
            <person name="Pain A."/>
            <person name="Berriman M."/>
            <person name="Janse C.J."/>
        </authorList>
    </citation>
    <scope>NUCLEOTIDE SEQUENCE [LARGE SCALE GENOMIC DNA]</scope>
    <source>
        <strain evidence="2 3">17X</strain>
        <strain evidence="1 4">YM</strain>
    </source>
</reference>
<dbReference type="VEuPathDB" id="PlasmoDB:PY17X_0503700"/>
<dbReference type="AlphaFoldDB" id="A0A078K1Q8"/>
<dbReference type="KEGG" id="pyo:PY17X_0503700"/>
<dbReference type="EMBL" id="LK934633">
    <property type="protein sequence ID" value="CDU16626.1"/>
    <property type="molecule type" value="Genomic_DNA"/>
</dbReference>
<dbReference type="EMBL" id="LM993659">
    <property type="protein sequence ID" value="VTZ74076.1"/>
    <property type="molecule type" value="Genomic_DNA"/>
</dbReference>
<evidence type="ECO:0000313" key="3">
    <source>
        <dbReference type="Proteomes" id="UP000072874"/>
    </source>
</evidence>
<dbReference type="VEuPathDB" id="PlasmoDB:PYYM_0503100"/>
<gene>
    <name evidence="2" type="ORF">PY17X_0503700</name>
    <name evidence="1" type="ORF">PYYM_0503100</name>
</gene>
<dbReference type="RefSeq" id="XP_022811629.1">
    <property type="nucleotide sequence ID" value="XM_022955167.1"/>
</dbReference>